<feature type="compositionally biased region" description="Basic and acidic residues" evidence="1">
    <location>
        <begin position="36"/>
        <end position="48"/>
    </location>
</feature>
<evidence type="ECO:0000313" key="3">
    <source>
        <dbReference type="Proteomes" id="UP000215506"/>
    </source>
</evidence>
<reference evidence="2 3" key="1">
    <citation type="submission" date="2017-07" db="EMBL/GenBank/DDBJ databases">
        <title>First draft Genome Sequence of Nocardia cerradoensis isolated from human infection.</title>
        <authorList>
            <person name="Carrasco G."/>
        </authorList>
    </citation>
    <scope>NUCLEOTIDE SEQUENCE [LARGE SCALE GENOMIC DNA]</scope>
    <source>
        <strain evidence="2 3">CNM20130759</strain>
    </source>
</reference>
<feature type="compositionally biased region" description="Basic and acidic residues" evidence="1">
    <location>
        <begin position="10"/>
        <end position="30"/>
    </location>
</feature>
<dbReference type="Proteomes" id="UP000215506">
    <property type="component" value="Unassembled WGS sequence"/>
</dbReference>
<accession>A0A231H6A2</accession>
<proteinExistence type="predicted"/>
<keyword evidence="3" id="KW-1185">Reference proteome</keyword>
<dbReference type="AlphaFoldDB" id="A0A231H6A2"/>
<protein>
    <submittedName>
        <fullName evidence="2">Uncharacterized protein</fullName>
    </submittedName>
</protein>
<name>A0A231H6A2_9NOCA</name>
<dbReference type="RefSeq" id="WP_094025759.1">
    <property type="nucleotide sequence ID" value="NZ_NGAF01000006.1"/>
</dbReference>
<organism evidence="2 3">
    <name type="scientific">Nocardia cerradoensis</name>
    <dbReference type="NCBI Taxonomy" id="85688"/>
    <lineage>
        <taxon>Bacteria</taxon>
        <taxon>Bacillati</taxon>
        <taxon>Actinomycetota</taxon>
        <taxon>Actinomycetes</taxon>
        <taxon>Mycobacteriales</taxon>
        <taxon>Nocardiaceae</taxon>
        <taxon>Nocardia</taxon>
    </lineage>
</organism>
<feature type="region of interest" description="Disordered" evidence="1">
    <location>
        <begin position="1"/>
        <end position="103"/>
    </location>
</feature>
<comment type="caution">
    <text evidence="2">The sequence shown here is derived from an EMBL/GenBank/DDBJ whole genome shotgun (WGS) entry which is preliminary data.</text>
</comment>
<gene>
    <name evidence="2" type="ORF">B7C42_03164</name>
</gene>
<dbReference type="EMBL" id="NGAF01000006">
    <property type="protein sequence ID" value="OXR44375.1"/>
    <property type="molecule type" value="Genomic_DNA"/>
</dbReference>
<evidence type="ECO:0000256" key="1">
    <source>
        <dbReference type="SAM" id="MobiDB-lite"/>
    </source>
</evidence>
<evidence type="ECO:0000313" key="2">
    <source>
        <dbReference type="EMBL" id="OXR44375.1"/>
    </source>
</evidence>
<sequence>MSGNGFGRYLTDEYRGRGRSEEAAQRRAQDRAAAQRPKDSERTEDTPPKTRRLTREGAFAGEIGNERGFAKHITGDAPIGSSDAAQREAESPTAGRGFGRYLK</sequence>